<dbReference type="InterPro" id="IPR004954">
    <property type="entry name" value="Mucin-bd"/>
</dbReference>
<dbReference type="Pfam" id="PF03272">
    <property type="entry name" value="Mucin_bdg"/>
    <property type="match status" value="1"/>
</dbReference>
<name>A0A2Z5Y4I2_9ENTE</name>
<gene>
    <name evidence="2" type="ORF">DAT561_p1006</name>
</gene>
<dbReference type="RefSeq" id="WP_126347309.1">
    <property type="nucleotide sequence ID" value="NZ_AP018493.1"/>
</dbReference>
<dbReference type="PROSITE" id="PS51723">
    <property type="entry name" value="PEPTIDASE_M60"/>
    <property type="match status" value="1"/>
</dbReference>
<dbReference type="InterPro" id="IPR031161">
    <property type="entry name" value="Peptidase_M60_dom"/>
</dbReference>
<dbReference type="Proteomes" id="UP000269226">
    <property type="component" value="Plasmid pMP1"/>
</dbReference>
<feature type="domain" description="Peptidase M60" evidence="1">
    <location>
        <begin position="54"/>
        <end position="353"/>
    </location>
</feature>
<evidence type="ECO:0000313" key="2">
    <source>
        <dbReference type="EMBL" id="BBC61709.1"/>
    </source>
</evidence>
<dbReference type="Gene3D" id="1.10.390.30">
    <property type="entry name" value="Peptidase M60, enhancin-like domain 3"/>
    <property type="match status" value="1"/>
</dbReference>
<evidence type="ECO:0000259" key="1">
    <source>
        <dbReference type="PROSITE" id="PS51723"/>
    </source>
</evidence>
<protein>
    <submittedName>
        <fullName evidence="2">Enhancin family protein</fullName>
    </submittedName>
</protein>
<dbReference type="GeneID" id="39499589"/>
<reference evidence="2 3" key="1">
    <citation type="submission" date="2018-01" db="EMBL/GenBank/DDBJ databases">
        <title>Whole genome sequence of Melissococcus plutonius DAT561.</title>
        <authorList>
            <person name="Okumura K."/>
            <person name="Takamatsu D."/>
            <person name="Okura M."/>
        </authorList>
    </citation>
    <scope>NUCLEOTIDE SEQUENCE [LARGE SCALE GENOMIC DNA]</scope>
    <source>
        <strain evidence="2 3">DAT561</strain>
        <plasmid evidence="3">pmp1 dat561 dna</plasmid>
    </source>
</reference>
<dbReference type="SMART" id="SM01276">
    <property type="entry name" value="M60-like"/>
    <property type="match status" value="1"/>
</dbReference>
<dbReference type="EMBL" id="AP018493">
    <property type="protein sequence ID" value="BBC61709.1"/>
    <property type="molecule type" value="Genomic_DNA"/>
</dbReference>
<evidence type="ECO:0000313" key="3">
    <source>
        <dbReference type="Proteomes" id="UP000269226"/>
    </source>
</evidence>
<dbReference type="InterPro" id="IPR042279">
    <property type="entry name" value="Pep_M60_3"/>
</dbReference>
<sequence length="744" mass="84636">MKKEKLFIVTVFSLIVLFGGAYQVNAQEVKSQKIPSIEKPNWIFNAGMSKGKFHDRQDLGFILRENTVLKVRQANPNYKEKLTVRLLGNDSKEEQRVDVGSDWLSISGKSALTPFVDTPYGEDGAVLEYEIESDRAQKPLPIYSYNDNEKDFFNLWDKYDCNYVLIKGKDFQLFVPNRDKDLLKNSKDFKSLNEIIDHYTDIFKLYNQISGFDGSTPENENGKNRYFLKADLHGPGGAYYSERWAANSALTADMWLNKVSWGALHEIAHGYQAGFDGRGMYTGEVSNNLFGVQYQYSKYGKEADKIGWLFDFGGKERIEKGLYQELITNKGSYDSADLRQKLILLTMLKQKAGDEAHTEMYQGYRKLANQPGFNPRDYLLPDLLNHYYSEHSKLDFTPVLSRWGLELDNKQIESNQLSGYLPVASLADVIPKEKLPEARNYVDDHSKILITSNFEMVTNDEIASLGLTGDVTVKLKTEDINQLIGADILLKNGNQVVQTKKITGDTVTFNQVPNGIYTIGFDGKQMQKLAVTTPYVYVKEAKNNIEITVDPLKVSRIVNQTINFLGVNDDKFGEFHTNLNKNEATFSITKKDPHSSFKGETYATVNVFDKNGKSKYVKFVQGTDAVTGTDTIPIVEGDMVSIYHAEPKHRLTCKDPVQIIDPNRKTNSFIVTNKGLRNIDITNNVEADLIKKIDLFGMALLKNPNINNIPYNQCVQKRELYFAIQLLDEPEKTNYMHKYQSLFQ</sequence>
<accession>A0A2Z5Y4I2</accession>
<keyword evidence="2" id="KW-0614">Plasmid</keyword>
<organism evidence="2 3">
    <name type="scientific">Melissococcus plutonius</name>
    <dbReference type="NCBI Taxonomy" id="33970"/>
    <lineage>
        <taxon>Bacteria</taxon>
        <taxon>Bacillati</taxon>
        <taxon>Bacillota</taxon>
        <taxon>Bacilli</taxon>
        <taxon>Lactobacillales</taxon>
        <taxon>Enterococcaceae</taxon>
        <taxon>Melissococcus</taxon>
    </lineage>
</organism>
<proteinExistence type="predicted"/>
<dbReference type="Pfam" id="PF13402">
    <property type="entry name" value="Peptidase_M60"/>
    <property type="match status" value="1"/>
</dbReference>
<dbReference type="AlphaFoldDB" id="A0A2Z5Y4I2"/>
<dbReference type="Gene3D" id="3.40.390.80">
    <property type="entry name" value="Peptidase M60, enhancin-like domain 2"/>
    <property type="match status" value="1"/>
</dbReference>
<geneLocation type="plasmid" evidence="3">
    <name>pmp1 dat561 dna</name>
</geneLocation>